<dbReference type="PANTHER" id="PTHR33925">
    <property type="entry name" value="PLASTID DIVISION PROTEIN CDP1, CHLOROPLASTIC-RELATED"/>
    <property type="match status" value="1"/>
</dbReference>
<evidence type="ECO:0000313" key="4">
    <source>
        <dbReference type="EMBL" id="MBW4544921.1"/>
    </source>
</evidence>
<dbReference type="InterPro" id="IPR058032">
    <property type="entry name" value="CDP1-like_a_solenoid_1"/>
</dbReference>
<dbReference type="Pfam" id="PF13355">
    <property type="entry name" value="ARC6-like_IMS"/>
    <property type="match status" value="1"/>
</dbReference>
<accession>A0A951UAV8</accession>
<evidence type="ECO:0000313" key="5">
    <source>
        <dbReference type="Proteomes" id="UP000753908"/>
    </source>
</evidence>
<keyword evidence="2" id="KW-0472">Membrane</keyword>
<keyword evidence="2" id="KW-0812">Transmembrane</keyword>
<feature type="region of interest" description="Disordered" evidence="1">
    <location>
        <begin position="83"/>
        <end position="102"/>
    </location>
</feature>
<sequence length="801" mass="88462">MRIPLDYYRILGLPIQATDEQRSQAYRDRTLQLPRREYSEAAIASRKQLLDEAYAVLSDPEQRSAYDASFLTKTYEQKPEAIALGTPGTGEGTDTASDPHTPSIEIKSDQFVGALLILQELGEYELVLKLGQPYLGARDSISLDKGRLGNPQQVRPDIVLTLALGCLELGREQWQQGQYENAATSLETGQELLLREGFFPSVRGEIQADLYKLRPYRILELLALPEENLTERRNGLRLLQEMLQERMGIDGTGDDQSGLSIDDFLRFIQQLRGYLTAAEQQTLFETEAKRPSAVATYLAVYALLARGFAQRQPALIARAKQMLMRLGRRQDVHLEQSVCALLLGQTEEASRALELSQEYEPLAFIREHSQGSPDLLPGLCLYGERWLQKSVFPHFRDLANQKASLKEYFADEQVQAYLENLPDSSGESNEWTVVQTQKAAYATAASSRSFNEPAAFGRTSSRPTSEEDSRFSRDGQQSVSSMFNNSLGDSAGARSQWGGERGSTGVATSRTATLGTASVSMPTAQRVSPTGSPGETTITGLPGESSSKSSRRQRQAKGGADQPTPPLAGGDSVPKTSSGSGVTLDRLTPGRLQRLPDNSKSSTKFKRLIILILGGLVGVGLLAWLLIGTLSWFQKTLQRFSGPPLEGEQPLVQLTQPPVAIPEPGTQMLAPEGPLTEQTAEQVIQSWLSAKSLALGQEHQVDQLQQILTDPALSTWQRRAQTAKRDNIYGQYKHVVKVNSVETNPANPDQARADAAVNEVAQFYENGQLNQSASYDDNLRVRYDMLRKDGRWLIRDMAVLR</sequence>
<dbReference type="InterPro" id="IPR044685">
    <property type="entry name" value="CPD1-like"/>
</dbReference>
<comment type="caution">
    <text evidence="4">The sequence shown here is derived from an EMBL/GenBank/DDBJ whole genome shotgun (WGS) entry which is preliminary data.</text>
</comment>
<dbReference type="Proteomes" id="UP000753908">
    <property type="component" value="Unassembled WGS sequence"/>
</dbReference>
<dbReference type="PROSITE" id="PS50076">
    <property type="entry name" value="DNAJ_2"/>
    <property type="match status" value="1"/>
</dbReference>
<dbReference type="Pfam" id="PF23468">
    <property type="entry name" value="ARC6"/>
    <property type="match status" value="1"/>
</dbReference>
<evidence type="ECO:0000259" key="3">
    <source>
        <dbReference type="PROSITE" id="PS50076"/>
    </source>
</evidence>
<dbReference type="Gene3D" id="1.10.287.110">
    <property type="entry name" value="DnaJ domain"/>
    <property type="match status" value="1"/>
</dbReference>
<dbReference type="PANTHER" id="PTHR33925:SF1">
    <property type="entry name" value="PROTEIN ACCUMULATION AND REPLICATION OF CHLOROPLASTS 6, CHLOROPLASTIC"/>
    <property type="match status" value="1"/>
</dbReference>
<keyword evidence="2" id="KW-1133">Transmembrane helix</keyword>
<reference evidence="4" key="1">
    <citation type="submission" date="2021-05" db="EMBL/GenBank/DDBJ databases">
        <authorList>
            <person name="Pietrasiak N."/>
            <person name="Ward R."/>
            <person name="Stajich J.E."/>
            <person name="Kurbessoian T."/>
        </authorList>
    </citation>
    <scope>NUCLEOTIDE SEQUENCE</scope>
    <source>
        <strain evidence="4">CPER-KK1</strain>
    </source>
</reference>
<feature type="compositionally biased region" description="Polar residues" evidence="1">
    <location>
        <begin position="505"/>
        <end position="539"/>
    </location>
</feature>
<organism evidence="4 5">
    <name type="scientific">Symplocastrum torsivum CPER-KK1</name>
    <dbReference type="NCBI Taxonomy" id="450513"/>
    <lineage>
        <taxon>Bacteria</taxon>
        <taxon>Bacillati</taxon>
        <taxon>Cyanobacteriota</taxon>
        <taxon>Cyanophyceae</taxon>
        <taxon>Oscillatoriophycideae</taxon>
        <taxon>Oscillatoriales</taxon>
        <taxon>Microcoleaceae</taxon>
        <taxon>Symplocastrum</taxon>
    </lineage>
</organism>
<protein>
    <submittedName>
        <fullName evidence="4">DUF4101 domain-containing protein</fullName>
    </submittedName>
</protein>
<dbReference type="AlphaFoldDB" id="A0A951UAV8"/>
<dbReference type="EMBL" id="JAHHIF010000011">
    <property type="protein sequence ID" value="MBW4544921.1"/>
    <property type="molecule type" value="Genomic_DNA"/>
</dbReference>
<dbReference type="SUPFAM" id="SSF46565">
    <property type="entry name" value="Chaperone J-domain"/>
    <property type="match status" value="1"/>
</dbReference>
<dbReference type="InterPro" id="IPR057137">
    <property type="entry name" value="CDP1-like_a_solenoid_2"/>
</dbReference>
<reference evidence="4" key="2">
    <citation type="journal article" date="2022" name="Microbiol. Resour. Announc.">
        <title>Metagenome Sequencing to Explore Phylogenomics of Terrestrial Cyanobacteria.</title>
        <authorList>
            <person name="Ward R.D."/>
            <person name="Stajich J.E."/>
            <person name="Johansen J.R."/>
            <person name="Huntemann M."/>
            <person name="Clum A."/>
            <person name="Foster B."/>
            <person name="Foster B."/>
            <person name="Roux S."/>
            <person name="Palaniappan K."/>
            <person name="Varghese N."/>
            <person name="Mukherjee S."/>
            <person name="Reddy T.B.K."/>
            <person name="Daum C."/>
            <person name="Copeland A."/>
            <person name="Chen I.A."/>
            <person name="Ivanova N.N."/>
            <person name="Kyrpides N.C."/>
            <person name="Shapiro N."/>
            <person name="Eloe-Fadrosh E.A."/>
            <person name="Pietrasiak N."/>
        </authorList>
    </citation>
    <scope>NUCLEOTIDE SEQUENCE</scope>
    <source>
        <strain evidence="4">CPER-KK1</strain>
    </source>
</reference>
<proteinExistence type="predicted"/>
<feature type="region of interest" description="Disordered" evidence="1">
    <location>
        <begin position="450"/>
        <end position="599"/>
    </location>
</feature>
<feature type="compositionally biased region" description="Basic and acidic residues" evidence="1">
    <location>
        <begin position="464"/>
        <end position="473"/>
    </location>
</feature>
<dbReference type="InterPro" id="IPR036869">
    <property type="entry name" value="J_dom_sf"/>
</dbReference>
<evidence type="ECO:0000256" key="1">
    <source>
        <dbReference type="SAM" id="MobiDB-lite"/>
    </source>
</evidence>
<dbReference type="InterPro" id="IPR025344">
    <property type="entry name" value="CDP1-like_IMS"/>
</dbReference>
<dbReference type="CDD" id="cd06257">
    <property type="entry name" value="DnaJ"/>
    <property type="match status" value="1"/>
</dbReference>
<dbReference type="SMART" id="SM00271">
    <property type="entry name" value="DnaJ"/>
    <property type="match status" value="1"/>
</dbReference>
<feature type="domain" description="J" evidence="3">
    <location>
        <begin position="6"/>
        <end position="70"/>
    </location>
</feature>
<feature type="compositionally biased region" description="Polar residues" evidence="1">
    <location>
        <begin position="474"/>
        <end position="488"/>
    </location>
</feature>
<dbReference type="InterPro" id="IPR001623">
    <property type="entry name" value="DnaJ_domain"/>
</dbReference>
<dbReference type="Pfam" id="PF00226">
    <property type="entry name" value="DnaJ"/>
    <property type="match status" value="1"/>
</dbReference>
<dbReference type="Pfam" id="PF25515">
    <property type="entry name" value="Arm_PDR"/>
    <property type="match status" value="1"/>
</dbReference>
<evidence type="ECO:0000256" key="2">
    <source>
        <dbReference type="SAM" id="Phobius"/>
    </source>
</evidence>
<name>A0A951UAV8_9CYAN</name>
<feature type="transmembrane region" description="Helical" evidence="2">
    <location>
        <begin position="608"/>
        <end position="633"/>
    </location>
</feature>
<gene>
    <name evidence="4" type="ORF">KME25_10825</name>
</gene>